<gene>
    <name evidence="4" type="ORF">C3729_01305</name>
</gene>
<evidence type="ECO:0000313" key="5">
    <source>
        <dbReference type="Proteomes" id="UP000238565"/>
    </source>
</evidence>
<dbReference type="Pfam" id="PF11738">
    <property type="entry name" value="DUF3298"/>
    <property type="match status" value="1"/>
</dbReference>
<dbReference type="InterPro" id="IPR021729">
    <property type="entry name" value="DUF3298"/>
</dbReference>
<feature type="domain" description="Deacetylase PdaC" evidence="3">
    <location>
        <begin position="92"/>
        <end position="163"/>
    </location>
</feature>
<keyword evidence="1" id="KW-0175">Coiled coil</keyword>
<dbReference type="Pfam" id="PF13739">
    <property type="entry name" value="PdaC"/>
    <property type="match status" value="1"/>
</dbReference>
<dbReference type="Proteomes" id="UP000238565">
    <property type="component" value="Unassembled WGS sequence"/>
</dbReference>
<proteinExistence type="predicted"/>
<dbReference type="EMBL" id="PTPZ01000001">
    <property type="protein sequence ID" value="PPZ92676.1"/>
    <property type="molecule type" value="Genomic_DNA"/>
</dbReference>
<dbReference type="PROSITE" id="PS51257">
    <property type="entry name" value="PROKAR_LIPOPROTEIN"/>
    <property type="match status" value="1"/>
</dbReference>
<feature type="coiled-coil region" evidence="1">
    <location>
        <begin position="91"/>
        <end position="122"/>
    </location>
</feature>
<feature type="domain" description="DUF3298" evidence="2">
    <location>
        <begin position="198"/>
        <end position="251"/>
    </location>
</feature>
<accession>A0A2S7I7Y0</accession>
<dbReference type="Gene3D" id="3.90.640.20">
    <property type="entry name" value="Heat-shock cognate protein, ATPase"/>
    <property type="match status" value="1"/>
</dbReference>
<evidence type="ECO:0000259" key="3">
    <source>
        <dbReference type="Pfam" id="PF13739"/>
    </source>
</evidence>
<sequence length="269" mass="30776">MNSMKTIFLALATVFVVFSCSPKTTGNKGIIPENANELASENLPFAVDSLQLQDSIAVAKTLKLRTSSTILLFPTLHNKTLLDSIYSTSGIKLETYSKEKLKKELENQKEAYFSQAQEDAKEYTPDFEQTWEENSYMKVFSNQNDILTISYENDGYSGGAHGYYNILFKNFDLKTNAVIQLSDVFMDITKVDWNKVLMKNFKNPDQKEMLLVDKIPVNNNFYFDSQNITFVYNQYEITAYAAGVVEISIPFPELKPYLKPEFISRNNIK</sequence>
<organism evidence="4 5">
    <name type="scientific">Cloacibacterium normanense</name>
    <dbReference type="NCBI Taxonomy" id="237258"/>
    <lineage>
        <taxon>Bacteria</taxon>
        <taxon>Pseudomonadati</taxon>
        <taxon>Bacteroidota</taxon>
        <taxon>Flavobacteriia</taxon>
        <taxon>Flavobacteriales</taxon>
        <taxon>Weeksellaceae</taxon>
    </lineage>
</organism>
<evidence type="ECO:0000313" key="4">
    <source>
        <dbReference type="EMBL" id="PPZ92676.1"/>
    </source>
</evidence>
<name>A0A2S7I7Y0_9FLAO</name>
<evidence type="ECO:0000259" key="2">
    <source>
        <dbReference type="Pfam" id="PF11738"/>
    </source>
</evidence>
<dbReference type="AlphaFoldDB" id="A0A2S7I7Y0"/>
<protein>
    <recommendedName>
        <fullName evidence="6">DUF3298 domain-containing protein</fullName>
    </recommendedName>
</protein>
<evidence type="ECO:0008006" key="6">
    <source>
        <dbReference type="Google" id="ProtNLM"/>
    </source>
</evidence>
<dbReference type="Gene3D" id="3.30.565.40">
    <property type="entry name" value="Fervidobacterium nodosum Rt17-B1 like"/>
    <property type="match status" value="1"/>
</dbReference>
<evidence type="ECO:0000256" key="1">
    <source>
        <dbReference type="SAM" id="Coils"/>
    </source>
</evidence>
<dbReference type="InterPro" id="IPR025303">
    <property type="entry name" value="PdaC"/>
</dbReference>
<reference evidence="4 5" key="1">
    <citation type="submission" date="2018-02" db="EMBL/GenBank/DDBJ databases">
        <title>Draft genome sequence of bacterial isolates from marine environment.</title>
        <authorList>
            <person name="Singh S.K."/>
            <person name="Hill R."/>
            <person name="Major S."/>
            <person name="Cai H."/>
            <person name="Li Y."/>
        </authorList>
    </citation>
    <scope>NUCLEOTIDE SEQUENCE [LARGE SCALE GENOMIC DNA]</scope>
    <source>
        <strain evidence="4 5">IMET F</strain>
    </source>
</reference>
<dbReference type="InterPro" id="IPR037126">
    <property type="entry name" value="PdaC/RsiV-like_sf"/>
</dbReference>
<comment type="caution">
    <text evidence="4">The sequence shown here is derived from an EMBL/GenBank/DDBJ whole genome shotgun (WGS) entry which is preliminary data.</text>
</comment>